<dbReference type="EMBL" id="CP001700">
    <property type="protein sequence ID" value="ACU73191.1"/>
    <property type="molecule type" value="Genomic_DNA"/>
</dbReference>
<proteinExistence type="predicted"/>
<dbReference type="OrthoDB" id="9779184at2"/>
<feature type="domain" description="Xylose isomerase-like TIM barrel" evidence="1">
    <location>
        <begin position="22"/>
        <end position="315"/>
    </location>
</feature>
<protein>
    <submittedName>
        <fullName evidence="2">Xylose isomerase domain protein TIM barrel</fullName>
    </submittedName>
</protein>
<evidence type="ECO:0000313" key="2">
    <source>
        <dbReference type="EMBL" id="ACU73191.1"/>
    </source>
</evidence>
<dbReference type="InterPro" id="IPR013022">
    <property type="entry name" value="Xyl_isomerase-like_TIM-brl"/>
</dbReference>
<dbReference type="KEGG" id="cai:Caci_4327"/>
<dbReference type="Gene3D" id="3.20.20.150">
    <property type="entry name" value="Divalent-metal-dependent TIM barrel enzymes"/>
    <property type="match status" value="1"/>
</dbReference>
<dbReference type="InParanoid" id="C7QJV3"/>
<name>C7QJV3_CATAD</name>
<dbReference type="AlphaFoldDB" id="C7QJV3"/>
<dbReference type="SUPFAM" id="SSF51658">
    <property type="entry name" value="Xylose isomerase-like"/>
    <property type="match status" value="1"/>
</dbReference>
<dbReference type="GO" id="GO:0016853">
    <property type="term" value="F:isomerase activity"/>
    <property type="evidence" value="ECO:0007669"/>
    <property type="project" value="UniProtKB-KW"/>
</dbReference>
<dbReference type="HOGENOM" id="CLU_061796_1_0_11"/>
<dbReference type="InterPro" id="IPR036237">
    <property type="entry name" value="Xyl_isomerase-like_sf"/>
</dbReference>
<reference evidence="2 3" key="1">
    <citation type="journal article" date="2009" name="Stand. Genomic Sci.">
        <title>Complete genome sequence of Catenulispora acidiphila type strain (ID 139908).</title>
        <authorList>
            <person name="Copeland A."/>
            <person name="Lapidus A."/>
            <person name="Glavina Del Rio T."/>
            <person name="Nolan M."/>
            <person name="Lucas S."/>
            <person name="Chen F."/>
            <person name="Tice H."/>
            <person name="Cheng J.F."/>
            <person name="Bruce D."/>
            <person name="Goodwin L."/>
            <person name="Pitluck S."/>
            <person name="Mikhailova N."/>
            <person name="Pati A."/>
            <person name="Ivanova N."/>
            <person name="Mavromatis K."/>
            <person name="Chen A."/>
            <person name="Palaniappan K."/>
            <person name="Chain P."/>
            <person name="Land M."/>
            <person name="Hauser L."/>
            <person name="Chang Y.J."/>
            <person name="Jeffries C.D."/>
            <person name="Chertkov O."/>
            <person name="Brettin T."/>
            <person name="Detter J.C."/>
            <person name="Han C."/>
            <person name="Ali Z."/>
            <person name="Tindall B.J."/>
            <person name="Goker M."/>
            <person name="Bristow J."/>
            <person name="Eisen J.A."/>
            <person name="Markowitz V."/>
            <person name="Hugenholtz P."/>
            <person name="Kyrpides N.C."/>
            <person name="Klenk H.P."/>
        </authorList>
    </citation>
    <scope>NUCLEOTIDE SEQUENCE [LARGE SCALE GENOMIC DNA]</scope>
    <source>
        <strain evidence="3">DSM 44928 / JCM 14897 / NBRC 102108 / NRRL B-24433 / ID139908</strain>
    </source>
</reference>
<keyword evidence="2" id="KW-0413">Isomerase</keyword>
<evidence type="ECO:0000259" key="1">
    <source>
        <dbReference type="Pfam" id="PF01261"/>
    </source>
</evidence>
<evidence type="ECO:0000313" key="3">
    <source>
        <dbReference type="Proteomes" id="UP000000851"/>
    </source>
</evidence>
<dbReference type="RefSeq" id="WP_015792920.1">
    <property type="nucleotide sequence ID" value="NC_013131.1"/>
</dbReference>
<dbReference type="eggNOG" id="COG1082">
    <property type="taxonomic scope" value="Bacteria"/>
</dbReference>
<dbReference type="Proteomes" id="UP000000851">
    <property type="component" value="Chromosome"/>
</dbReference>
<keyword evidence="3" id="KW-1185">Reference proteome</keyword>
<dbReference type="InterPro" id="IPR050312">
    <property type="entry name" value="IolE/XylAMocC-like"/>
</dbReference>
<sequence length="337" mass="37216">MTRPITLFTGQWADLPFEEVCRLASEWGYDGLEIACWGDHFEVDRALKEPGYVAGRKELLAKHGLEVYAISTHLVGQAVCDAIIDGRHQDILPARIWGDGDAEGVRTRAAAELADTARAAAELGVQTVIGFTGSPIWHLLAMFPPVSADVVEAGYAEFARRFHPILDVFDSVGVRFAHEVHPSEIAYDYWSTVRALEAVDHRPAFGLNFDPSHFVWQDLDAPGFLYDFRERIYHVDCKDAVRRLNGRNGRLGSHLPWGDPRRGWDFVSTGHGDVPWEAVFRMLNSIGYAGPISVEWEDAGMDRLVGAPEALAFVRGLAAIEPPRASFDAAFSQGASG</sequence>
<dbReference type="PANTHER" id="PTHR12110">
    <property type="entry name" value="HYDROXYPYRUVATE ISOMERASE"/>
    <property type="match status" value="1"/>
</dbReference>
<organism evidence="2 3">
    <name type="scientific">Catenulispora acidiphila (strain DSM 44928 / JCM 14897 / NBRC 102108 / NRRL B-24433 / ID139908)</name>
    <dbReference type="NCBI Taxonomy" id="479433"/>
    <lineage>
        <taxon>Bacteria</taxon>
        <taxon>Bacillati</taxon>
        <taxon>Actinomycetota</taxon>
        <taxon>Actinomycetes</taxon>
        <taxon>Catenulisporales</taxon>
        <taxon>Catenulisporaceae</taxon>
        <taxon>Catenulispora</taxon>
    </lineage>
</organism>
<dbReference type="PANTHER" id="PTHR12110:SF21">
    <property type="entry name" value="XYLOSE ISOMERASE-LIKE TIM BARREL DOMAIN-CONTAINING PROTEIN"/>
    <property type="match status" value="1"/>
</dbReference>
<dbReference type="Pfam" id="PF01261">
    <property type="entry name" value="AP_endonuc_2"/>
    <property type="match status" value="1"/>
</dbReference>
<dbReference type="STRING" id="479433.Caci_4327"/>
<accession>C7QJV3</accession>
<gene>
    <name evidence="2" type="ordered locus">Caci_4327</name>
</gene>